<evidence type="ECO:0000313" key="2">
    <source>
        <dbReference type="EMBL" id="GFO25671.1"/>
    </source>
</evidence>
<keyword evidence="3" id="KW-1185">Reference proteome</keyword>
<reference evidence="2 3" key="1">
    <citation type="journal article" date="2021" name="Elife">
        <title>Chloroplast acquisition without the gene transfer in kleptoplastic sea slugs, Plakobranchus ocellatus.</title>
        <authorList>
            <person name="Maeda T."/>
            <person name="Takahashi S."/>
            <person name="Yoshida T."/>
            <person name="Shimamura S."/>
            <person name="Takaki Y."/>
            <person name="Nagai Y."/>
            <person name="Toyoda A."/>
            <person name="Suzuki Y."/>
            <person name="Arimoto A."/>
            <person name="Ishii H."/>
            <person name="Satoh N."/>
            <person name="Nishiyama T."/>
            <person name="Hasebe M."/>
            <person name="Maruyama T."/>
            <person name="Minagawa J."/>
            <person name="Obokata J."/>
            <person name="Shigenobu S."/>
        </authorList>
    </citation>
    <scope>NUCLEOTIDE SEQUENCE [LARGE SCALE GENOMIC DNA]</scope>
</reference>
<evidence type="ECO:0000256" key="1">
    <source>
        <dbReference type="SAM" id="MobiDB-lite"/>
    </source>
</evidence>
<feature type="compositionally biased region" description="Basic residues" evidence="1">
    <location>
        <begin position="53"/>
        <end position="67"/>
    </location>
</feature>
<protein>
    <submittedName>
        <fullName evidence="2">Uncharacterized protein</fullName>
    </submittedName>
</protein>
<dbReference type="EMBL" id="BLXT01005763">
    <property type="protein sequence ID" value="GFO25671.1"/>
    <property type="molecule type" value="Genomic_DNA"/>
</dbReference>
<feature type="region of interest" description="Disordered" evidence="1">
    <location>
        <begin position="44"/>
        <end position="84"/>
    </location>
</feature>
<evidence type="ECO:0000313" key="3">
    <source>
        <dbReference type="Proteomes" id="UP000735302"/>
    </source>
</evidence>
<dbReference type="AlphaFoldDB" id="A0AAV4BYR0"/>
<gene>
    <name evidence="2" type="ORF">PoB_005217600</name>
</gene>
<name>A0AAV4BYR0_9GAST</name>
<dbReference type="Proteomes" id="UP000735302">
    <property type="component" value="Unassembled WGS sequence"/>
</dbReference>
<comment type="caution">
    <text evidence="2">The sequence shown here is derived from an EMBL/GenBank/DDBJ whole genome shotgun (WGS) entry which is preliminary data.</text>
</comment>
<sequence>MFSTELYNMGIEKHFSRKTRVRKVFKEASKQTACHRSINQLIYQSSKQTSKQARNKLARTQARKQARHQATGRGSKQENQCTKLCGRSSPPVPFRIAKALHPGLFRNVELDIVQEEKREARLRNLGLSSGFSPGDKCQAPVSEVRNNNNSRFRIARREVVNRDLTVNLNGFTSAASTNRNTFCRQEAANDSIQNAIVIDSDRITSPESLESHLRDTRRITGLMQAEMVER</sequence>
<proteinExistence type="predicted"/>
<accession>A0AAV4BYR0</accession>
<organism evidence="2 3">
    <name type="scientific">Plakobranchus ocellatus</name>
    <dbReference type="NCBI Taxonomy" id="259542"/>
    <lineage>
        <taxon>Eukaryota</taxon>
        <taxon>Metazoa</taxon>
        <taxon>Spiralia</taxon>
        <taxon>Lophotrochozoa</taxon>
        <taxon>Mollusca</taxon>
        <taxon>Gastropoda</taxon>
        <taxon>Heterobranchia</taxon>
        <taxon>Euthyneura</taxon>
        <taxon>Panpulmonata</taxon>
        <taxon>Sacoglossa</taxon>
        <taxon>Placobranchoidea</taxon>
        <taxon>Plakobranchidae</taxon>
        <taxon>Plakobranchus</taxon>
    </lineage>
</organism>
<feature type="compositionally biased region" description="Polar residues" evidence="1">
    <location>
        <begin position="72"/>
        <end position="82"/>
    </location>
</feature>